<organism evidence="1 2">
    <name type="scientific">Aspergillus eucalypticola (strain CBS 122712 / IBT 29274)</name>
    <dbReference type="NCBI Taxonomy" id="1448314"/>
    <lineage>
        <taxon>Eukaryota</taxon>
        <taxon>Fungi</taxon>
        <taxon>Dikarya</taxon>
        <taxon>Ascomycota</taxon>
        <taxon>Pezizomycotina</taxon>
        <taxon>Eurotiomycetes</taxon>
        <taxon>Eurotiomycetidae</taxon>
        <taxon>Eurotiales</taxon>
        <taxon>Aspergillaceae</taxon>
        <taxon>Aspergillus</taxon>
        <taxon>Aspergillus subgen. Circumdati</taxon>
    </lineage>
</organism>
<dbReference type="RefSeq" id="XP_025385748.1">
    <property type="nucleotide sequence ID" value="XM_025537748.1"/>
</dbReference>
<keyword evidence="2" id="KW-1185">Reference proteome</keyword>
<dbReference type="VEuPathDB" id="FungiDB:BO83DRAFT_95845"/>
<dbReference type="Proteomes" id="UP000246171">
    <property type="component" value="Unassembled WGS sequence"/>
</dbReference>
<gene>
    <name evidence="1" type="ORF">BO83DRAFT_95845</name>
</gene>
<evidence type="ECO:0000313" key="2">
    <source>
        <dbReference type="Proteomes" id="UP000246171"/>
    </source>
</evidence>
<sequence>MRQSLQTGAEQILDRLELTENKNNRNWCVINGDLLDYIPGNIRPTFKKGKVLRRRLRDFTTTFIEYSQAVRCPTTRNLMTSYKRKRAWPQMQTFYFSPGGSIEAATNFSWISRNSVFKRNLALVRHTMNRYLRYLGVGMIMSLRWSDDRVQPSHVMTRTPKLR</sequence>
<evidence type="ECO:0000313" key="1">
    <source>
        <dbReference type="EMBL" id="PWY67810.1"/>
    </source>
</evidence>
<reference evidence="1" key="1">
    <citation type="submission" date="2016-12" db="EMBL/GenBank/DDBJ databases">
        <title>The genomes of Aspergillus section Nigri reveals drivers in fungal speciation.</title>
        <authorList>
            <consortium name="DOE Joint Genome Institute"/>
            <person name="Vesth T.C."/>
            <person name="Nybo J."/>
            <person name="Theobald S."/>
            <person name="Brandl J."/>
            <person name="Frisvad J.C."/>
            <person name="Nielsen K.F."/>
            <person name="Lyhne E.K."/>
            <person name="Kogle M.E."/>
            <person name="Kuo A."/>
            <person name="Riley R."/>
            <person name="Clum A."/>
            <person name="Nolan M."/>
            <person name="Lipzen A."/>
            <person name="Salamov A."/>
            <person name="Henrissat B."/>
            <person name="Wiebenga A."/>
            <person name="De vries R.P."/>
            <person name="Grigoriev I.V."/>
            <person name="Mortensen U.H."/>
            <person name="Andersen M.R."/>
            <person name="Baker S.E."/>
        </authorList>
    </citation>
    <scope>NUCLEOTIDE SEQUENCE</scope>
    <source>
        <strain evidence="1">CBS 122712</strain>
    </source>
</reference>
<proteinExistence type="predicted"/>
<comment type="caution">
    <text evidence="1">The sequence shown here is derived from an EMBL/GenBank/DDBJ whole genome shotgun (WGS) entry which is preliminary data.</text>
</comment>
<protein>
    <submittedName>
        <fullName evidence="1">Uncharacterized protein</fullName>
    </submittedName>
</protein>
<accession>A0A317V6N2</accession>
<name>A0A317V6N2_ASPEC</name>
<dbReference type="AlphaFoldDB" id="A0A317V6N2"/>
<dbReference type="OrthoDB" id="508139at2759"/>
<dbReference type="EMBL" id="MSFU01000021">
    <property type="protein sequence ID" value="PWY67810.1"/>
    <property type="molecule type" value="Genomic_DNA"/>
</dbReference>
<dbReference type="GeneID" id="37059710"/>